<dbReference type="AlphaFoldDB" id="A0A5Q0C6F9"/>
<dbReference type="FunFam" id="3.30.70.270:FF:000001">
    <property type="entry name" value="Diguanylate cyclase domain protein"/>
    <property type="match status" value="1"/>
</dbReference>
<dbReference type="PANTHER" id="PTHR45138:SF9">
    <property type="entry name" value="DIGUANYLATE CYCLASE DGCM-RELATED"/>
    <property type="match status" value="1"/>
</dbReference>
<dbReference type="RefSeq" id="WP_153269854.1">
    <property type="nucleotide sequence ID" value="NZ_CP043498.1"/>
</dbReference>
<protein>
    <recommendedName>
        <fullName evidence="1">diguanylate cyclase</fullName>
        <ecNumber evidence="1">2.7.7.65</ecNumber>
    </recommendedName>
</protein>
<dbReference type="Proteomes" id="UP000326881">
    <property type="component" value="Chromosome"/>
</dbReference>
<evidence type="ECO:0000313" key="5">
    <source>
        <dbReference type="Proteomes" id="UP000326881"/>
    </source>
</evidence>
<dbReference type="Pfam" id="PF00990">
    <property type="entry name" value="GGDEF"/>
    <property type="match status" value="1"/>
</dbReference>
<dbReference type="InterPro" id="IPR029787">
    <property type="entry name" value="Nucleotide_cyclase"/>
</dbReference>
<name>A0A5Q0C6F9_9HYPH</name>
<dbReference type="InterPro" id="IPR003018">
    <property type="entry name" value="GAF"/>
</dbReference>
<feature type="domain" description="GGDEF" evidence="3">
    <location>
        <begin position="202"/>
        <end position="335"/>
    </location>
</feature>
<dbReference type="CDD" id="cd01949">
    <property type="entry name" value="GGDEF"/>
    <property type="match status" value="1"/>
</dbReference>
<dbReference type="EMBL" id="CP043498">
    <property type="protein sequence ID" value="QFY59491.1"/>
    <property type="molecule type" value="Genomic_DNA"/>
</dbReference>
<dbReference type="PROSITE" id="PS50887">
    <property type="entry name" value="GGDEF"/>
    <property type="match status" value="1"/>
</dbReference>
<dbReference type="SMART" id="SM00267">
    <property type="entry name" value="GGDEF"/>
    <property type="match status" value="1"/>
</dbReference>
<evidence type="ECO:0000259" key="3">
    <source>
        <dbReference type="PROSITE" id="PS50887"/>
    </source>
</evidence>
<dbReference type="KEGG" id="rgr:FZ934_03005"/>
<dbReference type="NCBIfam" id="TIGR00254">
    <property type="entry name" value="GGDEF"/>
    <property type="match status" value="1"/>
</dbReference>
<dbReference type="Gene3D" id="3.30.70.270">
    <property type="match status" value="1"/>
</dbReference>
<dbReference type="SUPFAM" id="SSF55073">
    <property type="entry name" value="Nucleotide cyclase"/>
    <property type="match status" value="1"/>
</dbReference>
<keyword evidence="5" id="KW-1185">Reference proteome</keyword>
<accession>A0A5Q0C6F9</accession>
<organism evidence="4 5">
    <name type="scientific">Rhizobium grahamii</name>
    <dbReference type="NCBI Taxonomy" id="1120045"/>
    <lineage>
        <taxon>Bacteria</taxon>
        <taxon>Pseudomonadati</taxon>
        <taxon>Pseudomonadota</taxon>
        <taxon>Alphaproteobacteria</taxon>
        <taxon>Hyphomicrobiales</taxon>
        <taxon>Rhizobiaceae</taxon>
        <taxon>Rhizobium/Agrobacterium group</taxon>
        <taxon>Rhizobium</taxon>
    </lineage>
</organism>
<dbReference type="PANTHER" id="PTHR45138">
    <property type="entry name" value="REGULATORY COMPONENTS OF SENSORY TRANSDUCTION SYSTEM"/>
    <property type="match status" value="1"/>
</dbReference>
<comment type="catalytic activity">
    <reaction evidence="2">
        <text>2 GTP = 3',3'-c-di-GMP + 2 diphosphate</text>
        <dbReference type="Rhea" id="RHEA:24898"/>
        <dbReference type="ChEBI" id="CHEBI:33019"/>
        <dbReference type="ChEBI" id="CHEBI:37565"/>
        <dbReference type="ChEBI" id="CHEBI:58805"/>
        <dbReference type="EC" id="2.7.7.65"/>
    </reaction>
</comment>
<evidence type="ECO:0000256" key="2">
    <source>
        <dbReference type="ARBA" id="ARBA00034247"/>
    </source>
</evidence>
<dbReference type="InterPro" id="IPR000160">
    <property type="entry name" value="GGDEF_dom"/>
</dbReference>
<evidence type="ECO:0000313" key="4">
    <source>
        <dbReference type="EMBL" id="QFY59491.1"/>
    </source>
</evidence>
<dbReference type="SMART" id="SM00065">
    <property type="entry name" value="GAF"/>
    <property type="match status" value="1"/>
</dbReference>
<sequence>MVVVRAFGTSSSDVKKREMERLAALEQLDLLDTPKDEGFERIVRLIKQIFDVDIGLVSLIDAHRQWYKACSGMGVDEVPVQDTFCRYVVDREEAIVVQDATRDPRFAHNPAVTGESHIRFYAGVPLKTKAGHVVGTVCAIDRRTRSFGAKDLSVLNELAGVAMDRIELLQSAATDGLTGALTRRAFRQEADQVLSLALRHQHDVSCVVLDIDRFKSVNDTHGHAAGDQVLHAVAETCKANLRAGDLFGRLGGEEFAILLPHINRDGAAAVAEKVRLAIASRPISGAFGELNVTASFGISALSIITKDIETMLAQADAAMYHAKHNGRNRCVSWNAIGGDGPTGSRRRVLKAGSIIFNDHRSTIDCTIKSLGTDSAGLSVSNSAGIPPEFVLMIKGEGFETKCRIVAQDRQTIEVAFSA</sequence>
<proteinExistence type="predicted"/>
<dbReference type="EC" id="2.7.7.65" evidence="1"/>
<dbReference type="OrthoDB" id="315417at2"/>
<dbReference type="InterPro" id="IPR043128">
    <property type="entry name" value="Rev_trsase/Diguanyl_cyclase"/>
</dbReference>
<gene>
    <name evidence="4" type="ORF">FZ934_03005</name>
</gene>
<dbReference type="SUPFAM" id="SSF55781">
    <property type="entry name" value="GAF domain-like"/>
    <property type="match status" value="1"/>
</dbReference>
<dbReference type="InterPro" id="IPR050469">
    <property type="entry name" value="Diguanylate_Cyclase"/>
</dbReference>
<reference evidence="4 5" key="1">
    <citation type="submission" date="2019-08" db="EMBL/GenBank/DDBJ databases">
        <title>Prosopis cineraria nodule microbiome.</title>
        <authorList>
            <person name="Ali R."/>
            <person name="Chaluvadi S.R."/>
            <person name="Wang X."/>
        </authorList>
    </citation>
    <scope>NUCLEOTIDE SEQUENCE [LARGE SCALE GENOMIC DNA]</scope>
    <source>
        <strain evidence="4 5">BG7</strain>
    </source>
</reference>
<dbReference type="GO" id="GO:0052621">
    <property type="term" value="F:diguanylate cyclase activity"/>
    <property type="evidence" value="ECO:0007669"/>
    <property type="project" value="UniProtKB-EC"/>
</dbReference>
<evidence type="ECO:0000256" key="1">
    <source>
        <dbReference type="ARBA" id="ARBA00012528"/>
    </source>
</evidence>
<dbReference type="InterPro" id="IPR029016">
    <property type="entry name" value="GAF-like_dom_sf"/>
</dbReference>
<dbReference type="Gene3D" id="3.30.450.40">
    <property type="match status" value="1"/>
</dbReference>
<dbReference type="Pfam" id="PF01590">
    <property type="entry name" value="GAF"/>
    <property type="match status" value="1"/>
</dbReference>